<comment type="caution">
    <text evidence="1">The sequence shown here is derived from an EMBL/GenBank/DDBJ whole genome shotgun (WGS) entry which is preliminary data.</text>
</comment>
<gene>
    <name evidence="1" type="ORF">O6B92_06145</name>
</gene>
<dbReference type="RefSeq" id="WP_158349598.1">
    <property type="nucleotide sequence ID" value="NZ_JAPXGH010000004.1"/>
</dbReference>
<dbReference type="Proteomes" id="UP001075461">
    <property type="component" value="Unassembled WGS sequence"/>
</dbReference>
<accession>A0A9Q4KSE8</accession>
<protein>
    <submittedName>
        <fullName evidence="1">Uncharacterized protein</fullName>
    </submittedName>
</protein>
<evidence type="ECO:0000313" key="1">
    <source>
        <dbReference type="EMBL" id="MCZ6161914.1"/>
    </source>
</evidence>
<proteinExistence type="predicted"/>
<sequence>MADKDIEKIAISTKEQRIKLSNNLALKVRKCKDFYLGTTGKITKKTR</sequence>
<dbReference type="EMBL" id="JAPXGP010000004">
    <property type="protein sequence ID" value="MCZ6161914.1"/>
    <property type="molecule type" value="Genomic_DNA"/>
</dbReference>
<dbReference type="AlphaFoldDB" id="A0A9Q4KSE8"/>
<organism evidence="1 2">
    <name type="scientific">Campylobacter ureolyticus</name>
    <dbReference type="NCBI Taxonomy" id="827"/>
    <lineage>
        <taxon>Bacteria</taxon>
        <taxon>Pseudomonadati</taxon>
        <taxon>Campylobacterota</taxon>
        <taxon>Epsilonproteobacteria</taxon>
        <taxon>Campylobacterales</taxon>
        <taxon>Campylobacteraceae</taxon>
        <taxon>Campylobacter</taxon>
    </lineage>
</organism>
<evidence type="ECO:0000313" key="2">
    <source>
        <dbReference type="Proteomes" id="UP001075461"/>
    </source>
</evidence>
<reference evidence="1" key="1">
    <citation type="submission" date="2022-12" db="EMBL/GenBank/DDBJ databases">
        <title>Species Delineation and Comparative Genomics within the Campylobacter ureolyticus Complex.</title>
        <authorList>
            <person name="Maki J."/>
            <person name="Howard M."/>
            <person name="Connelly S."/>
            <person name="Hardy D.J."/>
            <person name="Cameron A."/>
        </authorList>
    </citation>
    <scope>NUCLEOTIDE SEQUENCE</scope>
    <source>
        <strain evidence="1">URMC_786</strain>
    </source>
</reference>
<name>A0A9Q4KSE8_9BACT</name>